<dbReference type="RefSeq" id="XP_025594806.1">
    <property type="nucleotide sequence ID" value="XM_025739313.1"/>
</dbReference>
<dbReference type="AlphaFoldDB" id="A0A316YYJ3"/>
<name>A0A316YYJ3_9BASI</name>
<protein>
    <submittedName>
        <fullName evidence="2">Uncharacterized protein</fullName>
    </submittedName>
</protein>
<accession>A0A316YYJ3</accession>
<dbReference type="STRING" id="58919.A0A316YYJ3"/>
<evidence type="ECO:0000313" key="3">
    <source>
        <dbReference type="Proteomes" id="UP000245946"/>
    </source>
</evidence>
<organism evidence="2 3">
    <name type="scientific">Tilletiopsis washingtonensis</name>
    <dbReference type="NCBI Taxonomy" id="58919"/>
    <lineage>
        <taxon>Eukaryota</taxon>
        <taxon>Fungi</taxon>
        <taxon>Dikarya</taxon>
        <taxon>Basidiomycota</taxon>
        <taxon>Ustilaginomycotina</taxon>
        <taxon>Exobasidiomycetes</taxon>
        <taxon>Entylomatales</taxon>
        <taxon>Entylomatales incertae sedis</taxon>
        <taxon>Tilletiopsis</taxon>
    </lineage>
</organism>
<dbReference type="Proteomes" id="UP000245946">
    <property type="component" value="Unassembled WGS sequence"/>
</dbReference>
<sequence length="202" mass="20518">MPKGVSRASAVQHLVSLSQMGGIGATAPAATPGTETPRGLSHGLHSSSSGRIAAAARAAAVRDSSPYKQPSNHWSPLGPTQDVSSRTAVAPAHGSARGRFVDADDAQASASGSYSPRGPAGLATGGSYDFVLALGQDDGLMAYVSTLDMLFAPITCTTCATLRGSEAGFFVKGEEEARAALSELISIKTRDALWGGPAMTDI</sequence>
<reference evidence="2 3" key="1">
    <citation type="journal article" date="2018" name="Mol. Biol. Evol.">
        <title>Broad Genomic Sampling Reveals a Smut Pathogenic Ancestry of the Fungal Clade Ustilaginomycotina.</title>
        <authorList>
            <person name="Kijpornyongpan T."/>
            <person name="Mondo S.J."/>
            <person name="Barry K."/>
            <person name="Sandor L."/>
            <person name="Lee J."/>
            <person name="Lipzen A."/>
            <person name="Pangilinan J."/>
            <person name="LaButti K."/>
            <person name="Hainaut M."/>
            <person name="Henrissat B."/>
            <person name="Grigoriev I.V."/>
            <person name="Spatafora J.W."/>
            <person name="Aime M.C."/>
        </authorList>
    </citation>
    <scope>NUCLEOTIDE SEQUENCE [LARGE SCALE GENOMIC DNA]</scope>
    <source>
        <strain evidence="2 3">MCA 4186</strain>
    </source>
</reference>
<gene>
    <name evidence="2" type="ORF">FA09DRAFT_175300</name>
</gene>
<proteinExistence type="predicted"/>
<dbReference type="GeneID" id="37266859"/>
<keyword evidence="3" id="KW-1185">Reference proteome</keyword>
<dbReference type="EMBL" id="KZ819311">
    <property type="protein sequence ID" value="PWN94527.1"/>
    <property type="molecule type" value="Genomic_DNA"/>
</dbReference>
<evidence type="ECO:0000313" key="2">
    <source>
        <dbReference type="EMBL" id="PWN94527.1"/>
    </source>
</evidence>
<feature type="compositionally biased region" description="Low complexity" evidence="1">
    <location>
        <begin position="25"/>
        <end position="64"/>
    </location>
</feature>
<evidence type="ECO:0000256" key="1">
    <source>
        <dbReference type="SAM" id="MobiDB-lite"/>
    </source>
</evidence>
<feature type="region of interest" description="Disordered" evidence="1">
    <location>
        <begin position="25"/>
        <end position="100"/>
    </location>
</feature>